<name>A0AAW0EJ35_9AGAR</name>
<keyword evidence="6" id="KW-0325">Glycoprotein</keyword>
<evidence type="ECO:0000256" key="6">
    <source>
        <dbReference type="ARBA" id="ARBA00023180"/>
    </source>
</evidence>
<dbReference type="InterPro" id="IPR018202">
    <property type="entry name" value="Ser_caboxypep_ser_AS"/>
</dbReference>
<dbReference type="SUPFAM" id="SSF53474">
    <property type="entry name" value="alpha/beta-Hydrolases"/>
    <property type="match status" value="1"/>
</dbReference>
<evidence type="ECO:0000313" key="8">
    <source>
        <dbReference type="EMBL" id="KAK7064959.1"/>
    </source>
</evidence>
<dbReference type="Pfam" id="PF00450">
    <property type="entry name" value="Peptidase_S10"/>
    <property type="match status" value="1"/>
</dbReference>
<keyword evidence="2 7" id="KW-0121">Carboxypeptidase</keyword>
<dbReference type="PANTHER" id="PTHR11802:SF113">
    <property type="entry name" value="SERINE CARBOXYPEPTIDASE CTSA-4.1"/>
    <property type="match status" value="1"/>
</dbReference>
<reference evidence="8 9" key="1">
    <citation type="journal article" date="2024" name="J Genomics">
        <title>Draft genome sequencing and assembly of Favolaschia claudopus CIRM-BRFM 2984 isolated from oak limbs.</title>
        <authorList>
            <person name="Navarro D."/>
            <person name="Drula E."/>
            <person name="Chaduli D."/>
            <person name="Cazenave R."/>
            <person name="Ahrendt S."/>
            <person name="Wang J."/>
            <person name="Lipzen A."/>
            <person name="Daum C."/>
            <person name="Barry K."/>
            <person name="Grigoriev I.V."/>
            <person name="Favel A."/>
            <person name="Rosso M.N."/>
            <person name="Martin F."/>
        </authorList>
    </citation>
    <scope>NUCLEOTIDE SEQUENCE [LARGE SCALE GENOMIC DNA]</scope>
    <source>
        <strain evidence="8 9">CIRM-BRFM 2984</strain>
    </source>
</reference>
<gene>
    <name evidence="8" type="ORF">R3P38DRAFT_3383379</name>
</gene>
<proteinExistence type="inferred from homology"/>
<accession>A0AAW0EJ35</accession>
<comment type="caution">
    <text evidence="8">The sequence shown here is derived from an EMBL/GenBank/DDBJ whole genome shotgun (WGS) entry which is preliminary data.</text>
</comment>
<dbReference type="Proteomes" id="UP001362999">
    <property type="component" value="Unassembled WGS sequence"/>
</dbReference>
<keyword evidence="9" id="KW-1185">Reference proteome</keyword>
<comment type="similarity">
    <text evidence="1 7">Belongs to the peptidase S10 family.</text>
</comment>
<evidence type="ECO:0000313" key="9">
    <source>
        <dbReference type="Proteomes" id="UP001362999"/>
    </source>
</evidence>
<feature type="chain" id="PRO_5043102065" description="Carboxypeptidase" evidence="7">
    <location>
        <begin position="18"/>
        <end position="853"/>
    </location>
</feature>
<dbReference type="Gene3D" id="3.40.50.1820">
    <property type="entry name" value="alpha/beta hydrolase"/>
    <property type="match status" value="1"/>
</dbReference>
<protein>
    <recommendedName>
        <fullName evidence="7">Carboxypeptidase</fullName>
        <ecNumber evidence="7">3.4.16.-</ecNumber>
    </recommendedName>
</protein>
<dbReference type="InterPro" id="IPR029058">
    <property type="entry name" value="AB_hydrolase_fold"/>
</dbReference>
<dbReference type="GO" id="GO:0006508">
    <property type="term" value="P:proteolysis"/>
    <property type="evidence" value="ECO:0007669"/>
    <property type="project" value="UniProtKB-KW"/>
</dbReference>
<evidence type="ECO:0000256" key="1">
    <source>
        <dbReference type="ARBA" id="ARBA00009431"/>
    </source>
</evidence>
<dbReference type="EC" id="3.4.16.-" evidence="7"/>
<keyword evidence="5 7" id="KW-0378">Hydrolase</keyword>
<keyword evidence="3 7" id="KW-0645">Protease</keyword>
<dbReference type="PRINTS" id="PR00724">
    <property type="entry name" value="CRBOXYPTASEC"/>
</dbReference>
<feature type="signal peptide" evidence="7">
    <location>
        <begin position="1"/>
        <end position="17"/>
    </location>
</feature>
<dbReference type="EMBL" id="JAWWNJ010000001">
    <property type="protein sequence ID" value="KAK7064959.1"/>
    <property type="molecule type" value="Genomic_DNA"/>
</dbReference>
<evidence type="ECO:0000256" key="3">
    <source>
        <dbReference type="ARBA" id="ARBA00022670"/>
    </source>
</evidence>
<evidence type="ECO:0000256" key="2">
    <source>
        <dbReference type="ARBA" id="ARBA00022645"/>
    </source>
</evidence>
<sequence length="853" mass="93867">MLWATLALQLLFTLSRATQTILSKTGTSQYSAYDDGLFTPMEDLNALSETMFSVLSHPVFPNYAVRIKKTAFCDDTVKAYTGYIDIEARHIFFYFFESRNDPDTDDVIFWTNGGPGCSSSLGLFMELGPCRISDNNGTSFHPESWNTNANIFFVDQPIGVGFSYADYGETVSTTEEGAKDIAAFVFVFFEHFSKFKGRGFHIAGESYGGRYVPVFAAEVYDQNAKLTAAGYTPINLTSVMIGNGITDFYNQMSSAWDMQCTAASVPPALSIADCVYIKSLIPRCEKRLKESCVDTFDAIDCAAAATFCESAIRTPYFKAERNPYDISKACDQEGLRDNLCYPVTAHIRSYLSRPDVREMLGVDDSVPLNFTSCSSDVGYAFRAQLDSFRLTQNYIGGLLERGVRALIYVGTYDWTCNWVGNERWTRALEWSGQAEFSAEPLSPWAIGNDFTKGRAGLARSAKGLTFVTIDEAGHMVPYDKPKEALDIVQRWLSGMSLALKTTALERISCVQNATSSFQDLISCFDTYTVSEPGYYSEESYTAAQPTPEELHGWEELIASLLSVDRNCTSVILPQSITPIYEVSLFNGTTGSQYCVASEKFSVDGFYNKGWGLFVVPATQNAIARDIHLAAPHPAYDLFTPEQAGALFELAGARSLLIAGRVRNANLVPSDCVVPKTNSTVYYKTDPAHDTAEPFFSASKTIWAWQHAKDGCPSQSCAFIQMHGKGADTCPTDAMFLSSGIGRSTFYTDAVDRPIKRLKAELLKAFPDWNISLPSDSRCSLTATENVFGRLVNGIDEGMVCTEAATAGLVSGEFIHIEQAKMSRLSSVYPQWTAALLAAFSPPAHSDPPVEQNT</sequence>
<dbReference type="GO" id="GO:0004185">
    <property type="term" value="F:serine-type carboxypeptidase activity"/>
    <property type="evidence" value="ECO:0007669"/>
    <property type="project" value="UniProtKB-UniRule"/>
</dbReference>
<evidence type="ECO:0000256" key="7">
    <source>
        <dbReference type="RuleBase" id="RU361156"/>
    </source>
</evidence>
<dbReference type="AlphaFoldDB" id="A0AAW0EJ35"/>
<dbReference type="PROSITE" id="PS00131">
    <property type="entry name" value="CARBOXYPEPT_SER_SER"/>
    <property type="match status" value="1"/>
</dbReference>
<dbReference type="Gene3D" id="1.10.287.410">
    <property type="match status" value="1"/>
</dbReference>
<dbReference type="InterPro" id="IPR001563">
    <property type="entry name" value="Peptidase_S10"/>
</dbReference>
<evidence type="ECO:0000256" key="5">
    <source>
        <dbReference type="ARBA" id="ARBA00022801"/>
    </source>
</evidence>
<dbReference type="GO" id="GO:0000324">
    <property type="term" value="C:fungal-type vacuole"/>
    <property type="evidence" value="ECO:0007669"/>
    <property type="project" value="TreeGrafter"/>
</dbReference>
<dbReference type="PANTHER" id="PTHR11802">
    <property type="entry name" value="SERINE PROTEASE FAMILY S10 SERINE CARBOXYPEPTIDASE"/>
    <property type="match status" value="1"/>
</dbReference>
<keyword evidence="4 7" id="KW-0732">Signal</keyword>
<organism evidence="8 9">
    <name type="scientific">Favolaschia claudopus</name>
    <dbReference type="NCBI Taxonomy" id="2862362"/>
    <lineage>
        <taxon>Eukaryota</taxon>
        <taxon>Fungi</taxon>
        <taxon>Dikarya</taxon>
        <taxon>Basidiomycota</taxon>
        <taxon>Agaricomycotina</taxon>
        <taxon>Agaricomycetes</taxon>
        <taxon>Agaricomycetidae</taxon>
        <taxon>Agaricales</taxon>
        <taxon>Marasmiineae</taxon>
        <taxon>Mycenaceae</taxon>
        <taxon>Favolaschia</taxon>
    </lineage>
</organism>
<evidence type="ECO:0000256" key="4">
    <source>
        <dbReference type="ARBA" id="ARBA00022729"/>
    </source>
</evidence>